<sequence>MLGRVTLLVFLLLFSRVLFAEVLVFPEIDGAIFPQLSREEMALMEREDLKKLSAENLHTASGISSFIQLVTGEKVKAPHITIAFTKQDYIDNILSLDRWLLKNIDKSNDARAVSLVKKDPVRIMISDIVVSEGGASCEARPITETLYVGDVHKFEVGCELDRKRDNVLQASFLLSYSANYSFRTIGRQLQAIDIFASEPRSFLHTFEGNTSVKMKVTYKPI</sequence>
<reference evidence="1 2" key="1">
    <citation type="submission" date="2018-06" db="EMBL/GenBank/DDBJ databases">
        <title>Genomic Encyclopedia of Type Strains, Phase III (KMG-III): the genomes of soil and plant-associated and newly described type strains.</title>
        <authorList>
            <person name="Whitman W."/>
        </authorList>
    </citation>
    <scope>NUCLEOTIDE SEQUENCE [LARGE SCALE GENOMIC DNA]</scope>
    <source>
        <strain evidence="1 2">CECT 7730</strain>
    </source>
</reference>
<protein>
    <submittedName>
        <fullName evidence="1">Uncharacterized protein</fullName>
    </submittedName>
</protein>
<gene>
    <name evidence="1" type="ORF">DFP75_101162</name>
</gene>
<dbReference type="AlphaFoldDB" id="A0A318V8Z5"/>
<evidence type="ECO:0000313" key="2">
    <source>
        <dbReference type="Proteomes" id="UP000247551"/>
    </source>
</evidence>
<dbReference type="RefSeq" id="WP_110571605.1">
    <property type="nucleotide sequence ID" value="NZ_QKLW01000001.1"/>
</dbReference>
<dbReference type="EMBL" id="QKLW01000001">
    <property type="protein sequence ID" value="PYF84137.1"/>
    <property type="molecule type" value="Genomic_DNA"/>
</dbReference>
<keyword evidence="2" id="KW-1185">Reference proteome</keyword>
<evidence type="ECO:0000313" key="1">
    <source>
        <dbReference type="EMBL" id="PYF84137.1"/>
    </source>
</evidence>
<name>A0A318V8Z5_9GAMM</name>
<comment type="caution">
    <text evidence="1">The sequence shown here is derived from an EMBL/GenBank/DDBJ whole genome shotgun (WGS) entry which is preliminary data.</text>
</comment>
<proteinExistence type="predicted"/>
<organism evidence="1 2">
    <name type="scientific">Marinomonas alcarazii</name>
    <dbReference type="NCBI Taxonomy" id="491949"/>
    <lineage>
        <taxon>Bacteria</taxon>
        <taxon>Pseudomonadati</taxon>
        <taxon>Pseudomonadota</taxon>
        <taxon>Gammaproteobacteria</taxon>
        <taxon>Oceanospirillales</taxon>
        <taxon>Oceanospirillaceae</taxon>
        <taxon>Marinomonas</taxon>
    </lineage>
</organism>
<accession>A0A318V8Z5</accession>
<dbReference type="Proteomes" id="UP000247551">
    <property type="component" value="Unassembled WGS sequence"/>
</dbReference>